<accession>A0A1D2JN53</accession>
<protein>
    <recommendedName>
        <fullName evidence="1">holo-[acyl-carrier-protein] synthase</fullName>
        <ecNumber evidence="1">2.7.8.7</ecNumber>
    </recommendedName>
</protein>
<dbReference type="Pfam" id="PF01648">
    <property type="entry name" value="ACPS"/>
    <property type="match status" value="1"/>
</dbReference>
<dbReference type="GO" id="GO:0000287">
    <property type="term" value="F:magnesium ion binding"/>
    <property type="evidence" value="ECO:0007669"/>
    <property type="project" value="InterPro"/>
</dbReference>
<dbReference type="Proteomes" id="UP000242814">
    <property type="component" value="Unassembled WGS sequence"/>
</dbReference>
<comment type="catalytic activity">
    <reaction evidence="3">
        <text>apo-[ACP] + CoA = holo-[ACP] + adenosine 3',5'-bisphosphate + H(+)</text>
        <dbReference type="Rhea" id="RHEA:12068"/>
        <dbReference type="Rhea" id="RHEA-COMP:9685"/>
        <dbReference type="Rhea" id="RHEA-COMP:9690"/>
        <dbReference type="ChEBI" id="CHEBI:15378"/>
        <dbReference type="ChEBI" id="CHEBI:29999"/>
        <dbReference type="ChEBI" id="CHEBI:57287"/>
        <dbReference type="ChEBI" id="CHEBI:58343"/>
        <dbReference type="ChEBI" id="CHEBI:64479"/>
        <dbReference type="EC" id="2.7.8.7"/>
    </reaction>
</comment>
<dbReference type="InterPro" id="IPR037143">
    <property type="entry name" value="4-PPantetheinyl_Trfase_dom_sf"/>
</dbReference>
<organism evidence="8 9">
    <name type="scientific">Paracoccidioides brasiliensis</name>
    <dbReference type="NCBI Taxonomy" id="121759"/>
    <lineage>
        <taxon>Eukaryota</taxon>
        <taxon>Fungi</taxon>
        <taxon>Dikarya</taxon>
        <taxon>Ascomycota</taxon>
        <taxon>Pezizomycotina</taxon>
        <taxon>Eurotiomycetes</taxon>
        <taxon>Eurotiomycetidae</taxon>
        <taxon>Onygenales</taxon>
        <taxon>Ajellomycetaceae</taxon>
        <taxon>Paracoccidioides</taxon>
    </lineage>
</organism>
<dbReference type="SUPFAM" id="SSF56214">
    <property type="entry name" value="4'-phosphopantetheinyl transferase"/>
    <property type="match status" value="2"/>
</dbReference>
<evidence type="ECO:0000256" key="1">
    <source>
        <dbReference type="ARBA" id="ARBA00013172"/>
    </source>
</evidence>
<dbReference type="PANTHER" id="PTHR12215:SF10">
    <property type="entry name" value="L-AMINOADIPATE-SEMIALDEHYDE DEHYDROGENASE-PHOSPHOPANTETHEINYL TRANSFERASE"/>
    <property type="match status" value="1"/>
</dbReference>
<dbReference type="Gene3D" id="3.90.470.20">
    <property type="entry name" value="4'-phosphopantetheinyl transferase domain"/>
    <property type="match status" value="2"/>
</dbReference>
<evidence type="ECO:0000259" key="7">
    <source>
        <dbReference type="Pfam" id="PF22624"/>
    </source>
</evidence>
<sequence length="408" mass="45344">MTLLPSTLPSPSPPPTLTRWYIDTRPLTASTQSLPLLTTLQESDQTTIKAFHHLSDRHMSLASYLLKYLFIHRTCYVPWNQIIISRTPAPHKRPCYVPLEQQQQQQQQQWSSGGDSKYKNTPTGTPTNIEFNVSHQTSLIALAGCVIPTPPSDENTIAQPCFKSVNNKTNTANNTPQIGIDITCTNDPSRRNRGPPKTKAELHAFIDIFSEIFSQNELDAMKADPRSSSSNMSLQDYITSSLRLFYTYWALKEAYIKMTGEALLAPWLRDLEFRNVVVPTPPAKPPPTTSTSTASLAWGVPETGVRAVMYGQEVPEVRLEVVACEEEYIVATAGRGGGFGNCVGREEDGGGIGKVRARWEEFMEAQPGTENQPLKQDGKGNKKARRVKTRATPERTGNAYVYSNKVNV</sequence>
<reference evidence="8 9" key="1">
    <citation type="submission" date="2016-06" db="EMBL/GenBank/DDBJ databases">
        <authorList>
            <person name="Kjaerup R.B."/>
            <person name="Dalgaard T.S."/>
            <person name="Juul-Madsen H.R."/>
        </authorList>
    </citation>
    <scope>NUCLEOTIDE SEQUENCE [LARGE SCALE GENOMIC DNA]</scope>
    <source>
        <strain evidence="8 9">Pb300</strain>
    </source>
</reference>
<dbReference type="InterPro" id="IPR008278">
    <property type="entry name" value="4-PPantetheinyl_Trfase_dom"/>
</dbReference>
<dbReference type="VEuPathDB" id="FungiDB:PABG_07234"/>
<comment type="similarity">
    <text evidence="4">Belongs to the P-Pant transferase superfamily.</text>
</comment>
<dbReference type="EC" id="2.7.8.7" evidence="1"/>
<dbReference type="InterPro" id="IPR055066">
    <property type="entry name" value="AASDHPPT_N"/>
</dbReference>
<dbReference type="EMBL" id="LZYO01000022">
    <property type="protein sequence ID" value="ODH43687.1"/>
    <property type="molecule type" value="Genomic_DNA"/>
</dbReference>
<dbReference type="FunFam" id="3.90.470.20:FF:000023">
    <property type="entry name" value="L-aminoadipate-semialdehyde dehydrogenase-phosphopantetheinyl transferase"/>
    <property type="match status" value="1"/>
</dbReference>
<feature type="region of interest" description="Disordered" evidence="5">
    <location>
        <begin position="364"/>
        <end position="397"/>
    </location>
</feature>
<evidence type="ECO:0000259" key="6">
    <source>
        <dbReference type="Pfam" id="PF01648"/>
    </source>
</evidence>
<dbReference type="GO" id="GO:0008897">
    <property type="term" value="F:holo-[acyl-carrier-protein] synthase activity"/>
    <property type="evidence" value="ECO:0007669"/>
    <property type="project" value="UniProtKB-EC"/>
</dbReference>
<feature type="domain" description="4'-phosphopantetheinyl transferase N-terminal" evidence="7">
    <location>
        <begin position="36"/>
        <end position="145"/>
    </location>
</feature>
<name>A0A1D2JN53_PARBR</name>
<keyword evidence="2" id="KW-0808">Transferase</keyword>
<feature type="compositionally biased region" description="Polar residues" evidence="5">
    <location>
        <begin position="110"/>
        <end position="123"/>
    </location>
</feature>
<dbReference type="PANTHER" id="PTHR12215">
    <property type="entry name" value="PHOSPHOPANTETHEINE TRANSFERASE"/>
    <property type="match status" value="1"/>
</dbReference>
<dbReference type="Pfam" id="PF22624">
    <property type="entry name" value="AASDHPPT_N"/>
    <property type="match status" value="1"/>
</dbReference>
<gene>
    <name evidence="8" type="ORF">ACO22_01031</name>
</gene>
<dbReference type="GO" id="GO:0019878">
    <property type="term" value="P:lysine biosynthetic process via aminoadipic acid"/>
    <property type="evidence" value="ECO:0007669"/>
    <property type="project" value="TreeGrafter"/>
</dbReference>
<feature type="region of interest" description="Disordered" evidence="5">
    <location>
        <begin position="99"/>
        <end position="123"/>
    </location>
</feature>
<evidence type="ECO:0000313" key="9">
    <source>
        <dbReference type="Proteomes" id="UP000242814"/>
    </source>
</evidence>
<evidence type="ECO:0000256" key="3">
    <source>
        <dbReference type="ARBA" id="ARBA00050875"/>
    </source>
</evidence>
<dbReference type="AlphaFoldDB" id="A0A1D2JN53"/>
<dbReference type="InterPro" id="IPR050559">
    <property type="entry name" value="P-Pant_transferase_sf"/>
</dbReference>
<evidence type="ECO:0000256" key="2">
    <source>
        <dbReference type="ARBA" id="ARBA00022679"/>
    </source>
</evidence>
<dbReference type="GO" id="GO:0005829">
    <property type="term" value="C:cytosol"/>
    <property type="evidence" value="ECO:0007669"/>
    <property type="project" value="TreeGrafter"/>
</dbReference>
<dbReference type="VEuPathDB" id="FungiDB:PADG_05197"/>
<proteinExistence type="inferred from homology"/>
<feature type="domain" description="4'-phosphopantetheinyl transferase" evidence="6">
    <location>
        <begin position="177"/>
        <end position="273"/>
    </location>
</feature>
<evidence type="ECO:0000256" key="5">
    <source>
        <dbReference type="SAM" id="MobiDB-lite"/>
    </source>
</evidence>
<comment type="caution">
    <text evidence="8">The sequence shown here is derived from an EMBL/GenBank/DDBJ whole genome shotgun (WGS) entry which is preliminary data.</text>
</comment>
<evidence type="ECO:0000313" key="8">
    <source>
        <dbReference type="EMBL" id="ODH43687.1"/>
    </source>
</evidence>
<evidence type="ECO:0000256" key="4">
    <source>
        <dbReference type="ARBA" id="ARBA00061672"/>
    </source>
</evidence>